<dbReference type="AlphaFoldDB" id="A0A1Y2HJK8"/>
<proteinExistence type="predicted"/>
<gene>
    <name evidence="2" type="ORF">BCR44DRAFT_70910</name>
</gene>
<accession>A0A1Y2HJK8</accession>
<dbReference type="Proteomes" id="UP000193411">
    <property type="component" value="Unassembled WGS sequence"/>
</dbReference>
<feature type="compositionally biased region" description="Basic and acidic residues" evidence="1">
    <location>
        <begin position="178"/>
        <end position="195"/>
    </location>
</feature>
<dbReference type="OrthoDB" id="73465at2759"/>
<organism evidence="2 3">
    <name type="scientific">Catenaria anguillulae PL171</name>
    <dbReference type="NCBI Taxonomy" id="765915"/>
    <lineage>
        <taxon>Eukaryota</taxon>
        <taxon>Fungi</taxon>
        <taxon>Fungi incertae sedis</taxon>
        <taxon>Blastocladiomycota</taxon>
        <taxon>Blastocladiomycetes</taxon>
        <taxon>Blastocladiales</taxon>
        <taxon>Catenariaceae</taxon>
        <taxon>Catenaria</taxon>
    </lineage>
</organism>
<name>A0A1Y2HJK8_9FUNG</name>
<reference evidence="2 3" key="1">
    <citation type="submission" date="2016-07" db="EMBL/GenBank/DDBJ databases">
        <title>Pervasive Adenine N6-methylation of Active Genes in Fungi.</title>
        <authorList>
            <consortium name="DOE Joint Genome Institute"/>
            <person name="Mondo S.J."/>
            <person name="Dannebaum R.O."/>
            <person name="Kuo R.C."/>
            <person name="Labutti K."/>
            <person name="Haridas S."/>
            <person name="Kuo A."/>
            <person name="Salamov A."/>
            <person name="Ahrendt S.R."/>
            <person name="Lipzen A."/>
            <person name="Sullivan W."/>
            <person name="Andreopoulos W.B."/>
            <person name="Clum A."/>
            <person name="Lindquist E."/>
            <person name="Daum C."/>
            <person name="Ramamoorthy G.K."/>
            <person name="Gryganskyi A."/>
            <person name="Culley D."/>
            <person name="Magnuson J.K."/>
            <person name="James T.Y."/>
            <person name="O'Malley M.A."/>
            <person name="Stajich J.E."/>
            <person name="Spatafora J.W."/>
            <person name="Visel A."/>
            <person name="Grigoriev I.V."/>
        </authorList>
    </citation>
    <scope>NUCLEOTIDE SEQUENCE [LARGE SCALE GENOMIC DNA]</scope>
    <source>
        <strain evidence="2 3">PL171</strain>
    </source>
</reference>
<keyword evidence="3" id="KW-1185">Reference proteome</keyword>
<dbReference type="EMBL" id="MCFL01000032">
    <property type="protein sequence ID" value="ORZ33883.1"/>
    <property type="molecule type" value="Genomic_DNA"/>
</dbReference>
<protein>
    <submittedName>
        <fullName evidence="2">Uncharacterized protein</fullName>
    </submittedName>
</protein>
<evidence type="ECO:0000313" key="3">
    <source>
        <dbReference type="Proteomes" id="UP000193411"/>
    </source>
</evidence>
<comment type="caution">
    <text evidence="2">The sequence shown here is derived from an EMBL/GenBank/DDBJ whole genome shotgun (WGS) entry which is preliminary data.</text>
</comment>
<evidence type="ECO:0000256" key="1">
    <source>
        <dbReference type="SAM" id="MobiDB-lite"/>
    </source>
</evidence>
<sequence length="574" mass="60678">MLRTIPSHNCPNRVVALLTVFAVVLVFNSSVISIPVGGTSTVPVGNTPIPAQPLSNVPVPPTDSLSPTRPAPPPQPNAVSPTSSIVPSNGSFIITVPGMTLDLLCPSADPAYCLRAAEAVRSAAGRLTSAVLVSTTARIRVSFFKACESNRTCPADMLAATLPTRSFTVLIPEDEGDVRDKRGNETESEPDEKADPPQPSGTLVEYPQLLLRELGSRQGLVSSSTIQFDDKYDATLQLSATQDWYLPAPNLKIRPDQFDLSLVVLHELVHAIGFGGINLLPAGNKMPMLLPVAELQTVKVRQESSTDGDGGTSEVDQLQVQRFRAPSVFESRLLVSSSTASNQDGPQYLVDLPRSIVSSVTSRLELPAPVDAVSEVLGAPQSSAVASSLFNLATTSNAILFATSPAGAGRNSSLQATSKLVMESELSPPIPGSSLAHVSQSKYSHSPEFLMTYQIKRGKSLDELILANGALECGLGPQTLDALRSLGYRIHDKVADRAQLANKAPVPLPTTAIVLEGVSVANSDAQFTPLTPASGHRMPGGLVSNSGTGWGRRRFAWIAVGGSIMACWMATRVL</sequence>
<feature type="region of interest" description="Disordered" evidence="1">
    <location>
        <begin position="171"/>
        <end position="202"/>
    </location>
</feature>
<feature type="region of interest" description="Disordered" evidence="1">
    <location>
        <begin position="52"/>
        <end position="82"/>
    </location>
</feature>
<evidence type="ECO:0000313" key="2">
    <source>
        <dbReference type="EMBL" id="ORZ33883.1"/>
    </source>
</evidence>